<organism evidence="2 3">
    <name type="scientific">Branchiostoma belcheri</name>
    <name type="common">Amphioxus</name>
    <dbReference type="NCBI Taxonomy" id="7741"/>
    <lineage>
        <taxon>Eukaryota</taxon>
        <taxon>Metazoa</taxon>
        <taxon>Chordata</taxon>
        <taxon>Cephalochordata</taxon>
        <taxon>Leptocardii</taxon>
        <taxon>Amphioxiformes</taxon>
        <taxon>Branchiostomatidae</taxon>
        <taxon>Branchiostoma</taxon>
    </lineage>
</organism>
<feature type="region of interest" description="Disordered" evidence="1">
    <location>
        <begin position="1079"/>
        <end position="1109"/>
    </location>
</feature>
<feature type="compositionally biased region" description="Basic and acidic residues" evidence="1">
    <location>
        <begin position="146"/>
        <end position="166"/>
    </location>
</feature>
<feature type="region of interest" description="Disordered" evidence="1">
    <location>
        <begin position="1"/>
        <end position="194"/>
    </location>
</feature>
<dbReference type="KEGG" id="bbel:109479670"/>
<feature type="region of interest" description="Disordered" evidence="1">
    <location>
        <begin position="221"/>
        <end position="274"/>
    </location>
</feature>
<feature type="region of interest" description="Disordered" evidence="1">
    <location>
        <begin position="770"/>
        <end position="853"/>
    </location>
</feature>
<evidence type="ECO:0000313" key="2">
    <source>
        <dbReference type="Proteomes" id="UP000515135"/>
    </source>
</evidence>
<dbReference type="RefSeq" id="XP_019637217.1">
    <property type="nucleotide sequence ID" value="XM_019781658.1"/>
</dbReference>
<feature type="compositionally biased region" description="Polar residues" evidence="1">
    <location>
        <begin position="239"/>
        <end position="249"/>
    </location>
</feature>
<protein>
    <submittedName>
        <fullName evidence="3">Uncharacterized protein LOC109479670</fullName>
    </submittedName>
</protein>
<feature type="region of interest" description="Disordered" evidence="1">
    <location>
        <begin position="299"/>
        <end position="464"/>
    </location>
</feature>
<feature type="compositionally biased region" description="Basic residues" evidence="1">
    <location>
        <begin position="397"/>
        <end position="413"/>
    </location>
</feature>
<feature type="compositionally biased region" description="Basic residues" evidence="1">
    <location>
        <begin position="840"/>
        <end position="850"/>
    </location>
</feature>
<proteinExistence type="predicted"/>
<dbReference type="GeneID" id="109479670"/>
<name>A0A6P5A200_BRABE</name>
<evidence type="ECO:0000313" key="3">
    <source>
        <dbReference type="RefSeq" id="XP_019637217.1"/>
    </source>
</evidence>
<feature type="region of interest" description="Disordered" evidence="1">
    <location>
        <begin position="608"/>
        <end position="713"/>
    </location>
</feature>
<keyword evidence="2" id="KW-1185">Reference proteome</keyword>
<dbReference type="Proteomes" id="UP000515135">
    <property type="component" value="Unplaced"/>
</dbReference>
<feature type="region of interest" description="Disordered" evidence="1">
    <location>
        <begin position="1177"/>
        <end position="1237"/>
    </location>
</feature>
<reference evidence="3" key="1">
    <citation type="submission" date="2025-08" db="UniProtKB">
        <authorList>
            <consortium name="RefSeq"/>
        </authorList>
    </citation>
    <scope>IDENTIFICATION</scope>
    <source>
        <tissue evidence="3">Gonad</tissue>
    </source>
</reference>
<feature type="compositionally biased region" description="Basic and acidic residues" evidence="1">
    <location>
        <begin position="11"/>
        <end position="37"/>
    </location>
</feature>
<feature type="compositionally biased region" description="Basic residues" evidence="1">
    <location>
        <begin position="38"/>
        <end position="47"/>
    </location>
</feature>
<feature type="compositionally biased region" description="Basic and acidic residues" evidence="1">
    <location>
        <begin position="518"/>
        <end position="533"/>
    </location>
</feature>
<evidence type="ECO:0000256" key="1">
    <source>
        <dbReference type="SAM" id="MobiDB-lite"/>
    </source>
</evidence>
<dbReference type="OrthoDB" id="10058861at2759"/>
<feature type="compositionally biased region" description="Polar residues" evidence="1">
    <location>
        <begin position="129"/>
        <end position="144"/>
    </location>
</feature>
<feature type="compositionally biased region" description="Basic and acidic residues" evidence="1">
    <location>
        <begin position="414"/>
        <end position="449"/>
    </location>
</feature>
<feature type="compositionally biased region" description="Basic and acidic residues" evidence="1">
    <location>
        <begin position="1225"/>
        <end position="1235"/>
    </location>
</feature>
<sequence length="1359" mass="153464">MGNLQSQAGKRHGDSSSDNNSKFDEILSRFAHEDRNNHRTTRPRNGRARSSGSIQFGMSRSEEDVREKTKEKSHSFSGLKDSLRRSFRVPSRDEQERRPKAKPKDRSQVVMGSWAGGEDSGRKKRSNSRDSSGSHRQASRTCSPNGRRDGHPDRTRVRRAKSDVGSRRNLRVTKLSTQQTLSHKNLRNRDISKQLKAKSKAREIEAYEYFEDDDGAAKRYRQQSSDDEIGQWIQDRDSTSFTSAENSQVYLEEEDDIDVPQSPRHGNLRRPGECVTGLDDIKERTKTISRLRKSFKLRRSKSDVNVSYRGKEIGESVSPNDDQKSSPYKKHRPSERRSPQEVQQDFREPIVEDEMDALPRSPVTDHVKSRRKRQRGDLQMSSNLRRSMSDVDVSYRGNRKGRTSPRPRPTRRPVPRDNNPEDRKCGDRADAAKKDDQRKQHSQEHENSRRHYNVVATPSNLRRSMSDVDVSYHATDRETSPTHHKRLMYNAPPVEFAEDSSEEKTHGDNPVILGSFKAGEDTGRKGRDGRKPAEPVGAGAKIVTGLVDSVKQSLGIHEEDVIEGETTYREQLPDLIQGWATRQYTDSKKNDDTGLINNLKQTFLESTGMHQPRGRKGGTSESPWFLGTCAGGEDSGRNHTDEPGPFSFLGGLRRSFRTSSGEDHPYGGEDEPVSPASVFSGTTVGGEDTGRNRKSGTSRYEDGKNNSQDRSRTRRFQVYPDCQGKKKHRVIRLSTQQQFCVRSRGGCDRQRHAECPNYADAYHPEECEMLDDSEEGDSCTGEMSNMEDESMDDVRIKRSNWLEEEDSGSEGSEQSLIYESDDSGGYERDVEKSSRCLLPGKHKSSDRRRSHSDFGISYDENEIRPPIVFPRIRRSTSNEYWSNVRFSDMCTSYTSVDDMYVMDTDPKRRCIAPRNDKRACERLCTKKASAREECKDKKSSLKREKRNKKGIRTCNSKKKILYNAPPMEYVVDSSDEKLSDENLVILGSFKAGEDNTSRRRGSQPIGAGAEMFSDFVGGCKKILRIPEEETVEDRGTYGDHIPGIVYNMVAGGEAEKNRREDENSSGFLASLKRRFNSWTTGGESEKRRPAFMGSWEGGEDTGSQRDAGNSGFINSLKQSLWGNSWAREQPGRDGDQRVPPVGSWAGGEDTGKDRNHVTGDSGPLGFLSSRVKSFWMPSDKDGRAGRVGWADGWTGGEDTGRDQQEGKGPPSVLDKLPSFKISPPPEDKCTRKSDDGENGLSWFSPRTWWSAIRDLFGMASEDESEPRWAVPGYQKQRCRRRSGDKNMDPNSLSPMCWWSGNKNYDRRRGSGDSSTSSGSEFSLPDLGLFSSVPGRKKTERQRRKADRRGALGPFQGIWS</sequence>
<feature type="compositionally biased region" description="Basic and acidic residues" evidence="1">
    <location>
        <begin position="825"/>
        <end position="834"/>
    </location>
</feature>
<feature type="compositionally biased region" description="Basic and acidic residues" evidence="1">
    <location>
        <begin position="335"/>
        <end position="350"/>
    </location>
</feature>
<feature type="compositionally biased region" description="Basic and acidic residues" evidence="1">
    <location>
        <begin position="90"/>
        <end position="107"/>
    </location>
</feature>
<feature type="region of interest" description="Disordered" evidence="1">
    <location>
        <begin position="499"/>
        <end position="536"/>
    </location>
</feature>
<feature type="compositionally biased region" description="Basic and acidic residues" evidence="1">
    <location>
        <begin position="699"/>
        <end position="711"/>
    </location>
</feature>
<feature type="region of interest" description="Disordered" evidence="1">
    <location>
        <begin position="1125"/>
        <end position="1163"/>
    </location>
</feature>
<gene>
    <name evidence="3" type="primary">LOC109479670</name>
</gene>
<feature type="compositionally biased region" description="Polar residues" evidence="1">
    <location>
        <begin position="48"/>
        <end position="58"/>
    </location>
</feature>
<accession>A0A6P5A200</accession>
<feature type="region of interest" description="Disordered" evidence="1">
    <location>
        <begin position="1260"/>
        <end position="1359"/>
    </location>
</feature>
<feature type="compositionally biased region" description="Polar residues" evidence="1">
    <location>
        <begin position="174"/>
        <end position="183"/>
    </location>
</feature>
<feature type="compositionally biased region" description="Basic and acidic residues" evidence="1">
    <location>
        <begin position="60"/>
        <end position="74"/>
    </location>
</feature>
<feature type="compositionally biased region" description="Basic residues" evidence="1">
    <location>
        <begin position="1334"/>
        <end position="1346"/>
    </location>
</feature>